<name>A0AC35GDB6_9BILA</name>
<evidence type="ECO:0000313" key="2">
    <source>
        <dbReference type="WBParaSite" id="PS1159_v2.g4149.t1"/>
    </source>
</evidence>
<dbReference type="WBParaSite" id="PS1159_v2.g4149.t1">
    <property type="protein sequence ID" value="PS1159_v2.g4149.t1"/>
    <property type="gene ID" value="PS1159_v2.g4149"/>
</dbReference>
<evidence type="ECO:0000313" key="1">
    <source>
        <dbReference type="Proteomes" id="UP000887580"/>
    </source>
</evidence>
<accession>A0AC35GDB6</accession>
<sequence length="373" mass="41307">MATTSQSTTSEPSDIPTAPSYDGLSAVTQPSDLELPIEDQVEHEIALQEAGSGSRWLSLIGWDRFDCKKLIKAEQTLLGRVGSAVLSPGIGIWAANLDALAAQRPVHAIDLLGFGRSSRPPFNDDATLAELEYVQSIEDWRKAMNIEKMVLVGHSFGGYLASSYALEHPSRVRHLVLVDPWGFPDRAPNADTQMKMPIWVRAVGKLAAYFNPLSSLRMAGPYGIAVIRRMRPDLGIRYNIAEDPNAIYEYIYQINSRKPTGELAFKSMTKGFAWARRPMLHRFGNLDSRVPVTFVYGSRSWIDAGSGFEIQAQRPNCYVDVRTIPAAGHHVYADNHEAFNQAMKEISQIIDGESDILNKNNASGDANNDQNEN</sequence>
<protein>
    <submittedName>
        <fullName evidence="2">AB hydrolase-1 domain-containing protein</fullName>
    </submittedName>
</protein>
<organism evidence="1 2">
    <name type="scientific">Panagrolaimus sp. PS1159</name>
    <dbReference type="NCBI Taxonomy" id="55785"/>
    <lineage>
        <taxon>Eukaryota</taxon>
        <taxon>Metazoa</taxon>
        <taxon>Ecdysozoa</taxon>
        <taxon>Nematoda</taxon>
        <taxon>Chromadorea</taxon>
        <taxon>Rhabditida</taxon>
        <taxon>Tylenchina</taxon>
        <taxon>Panagrolaimomorpha</taxon>
        <taxon>Panagrolaimoidea</taxon>
        <taxon>Panagrolaimidae</taxon>
        <taxon>Panagrolaimus</taxon>
    </lineage>
</organism>
<reference evidence="2" key="1">
    <citation type="submission" date="2022-11" db="UniProtKB">
        <authorList>
            <consortium name="WormBaseParasite"/>
        </authorList>
    </citation>
    <scope>IDENTIFICATION</scope>
</reference>
<dbReference type="Proteomes" id="UP000887580">
    <property type="component" value="Unplaced"/>
</dbReference>
<proteinExistence type="predicted"/>